<protein>
    <submittedName>
        <fullName evidence="2">Ankyrin repeat domain-containing protein</fullName>
    </submittedName>
</protein>
<keyword evidence="1" id="KW-0812">Transmembrane</keyword>
<feature type="transmembrane region" description="Helical" evidence="1">
    <location>
        <begin position="47"/>
        <end position="68"/>
    </location>
</feature>
<feature type="transmembrane region" description="Helical" evidence="1">
    <location>
        <begin position="80"/>
        <end position="97"/>
    </location>
</feature>
<dbReference type="AlphaFoldDB" id="T2DPA1"/>
<sequence>MIIAMNSIFAAHNLRVFGPGLNPFAPYCIANHSLRARQTIPLFSPRVLSFPLFLTLNMLILSTLFQISSLDFGALIKRRGFFSSLSSFLLLVGWLVGQKGKDMLEEQPVLFRRSPSRRRLSLGLIPMIGAGTSLHVFARKGDSNGVKFSIRNEAVSAWGPKPRGFLRGPLGRVFRPGGPGTLGIGGLLARELVGIQRVGEGPGKMGGKMGGFWFPFWVWFFLKSLV</sequence>
<proteinExistence type="evidence at transcript level"/>
<dbReference type="EMBL" id="KF033788">
    <property type="protein sequence ID" value="AGV54774.1"/>
    <property type="molecule type" value="mRNA"/>
</dbReference>
<accession>T2DPA1</accession>
<keyword evidence="1" id="KW-1133">Transmembrane helix</keyword>
<feature type="transmembrane region" description="Helical" evidence="1">
    <location>
        <begin position="120"/>
        <end position="138"/>
    </location>
</feature>
<keyword evidence="1" id="KW-0472">Membrane</keyword>
<evidence type="ECO:0000256" key="1">
    <source>
        <dbReference type="SAM" id="Phobius"/>
    </source>
</evidence>
<name>T2DPA1_PHAVU</name>
<organism evidence="2">
    <name type="scientific">Phaseolus vulgaris</name>
    <name type="common">Kidney bean</name>
    <name type="synonym">French bean</name>
    <dbReference type="NCBI Taxonomy" id="3885"/>
    <lineage>
        <taxon>Eukaryota</taxon>
        <taxon>Viridiplantae</taxon>
        <taxon>Streptophyta</taxon>
        <taxon>Embryophyta</taxon>
        <taxon>Tracheophyta</taxon>
        <taxon>Spermatophyta</taxon>
        <taxon>Magnoliopsida</taxon>
        <taxon>eudicotyledons</taxon>
        <taxon>Gunneridae</taxon>
        <taxon>Pentapetalae</taxon>
        <taxon>rosids</taxon>
        <taxon>fabids</taxon>
        <taxon>Fabales</taxon>
        <taxon>Fabaceae</taxon>
        <taxon>Papilionoideae</taxon>
        <taxon>50 kb inversion clade</taxon>
        <taxon>NPAAA clade</taxon>
        <taxon>indigoferoid/millettioid clade</taxon>
        <taxon>Phaseoleae</taxon>
        <taxon>Phaseolus</taxon>
    </lineage>
</organism>
<reference evidence="2" key="1">
    <citation type="submission" date="2013-04" db="EMBL/GenBank/DDBJ databases">
        <title>Phaseolus vulgaris (BAT93) Pods Tissue cDNA Library Construction and Random Isolation of cDNA Clones for Gene Discovery.</title>
        <authorList>
            <person name="Amelia K."/>
            <person name="Bhore S.J."/>
            <person name="Shah F.H."/>
        </authorList>
    </citation>
    <scope>NUCLEOTIDE SEQUENCE</scope>
    <source>
        <tissue evidence="2">Pod</tissue>
    </source>
</reference>
<evidence type="ECO:0000313" key="2">
    <source>
        <dbReference type="EMBL" id="AGV54774.1"/>
    </source>
</evidence>